<name>A0AA51YJV6_9EURY</name>
<dbReference type="Proteomes" id="UP001183006">
    <property type="component" value="Chromosome"/>
</dbReference>
<reference evidence="2" key="1">
    <citation type="submission" date="2023-08" db="EMBL/GenBank/DDBJ databases">
        <title>Methanolobus mangrovi sp. nov. and Methanolobus sediminis sp. nov, two novel methylotrophic methanogens isolated from mangrove sediments in China.</title>
        <authorList>
            <person name="Zhou J."/>
        </authorList>
    </citation>
    <scope>NUCLEOTIDE SEQUENCE</scope>
    <source>
        <strain evidence="2">FTZ2</strain>
    </source>
</reference>
<evidence type="ECO:0000256" key="1">
    <source>
        <dbReference type="SAM" id="MobiDB-lite"/>
    </source>
</evidence>
<proteinExistence type="predicted"/>
<organism evidence="2 3">
    <name type="scientific">Methanolobus mangrovi</name>
    <dbReference type="NCBI Taxonomy" id="3072977"/>
    <lineage>
        <taxon>Archaea</taxon>
        <taxon>Methanobacteriati</taxon>
        <taxon>Methanobacteriota</taxon>
        <taxon>Stenosarchaea group</taxon>
        <taxon>Methanomicrobia</taxon>
        <taxon>Methanosarcinales</taxon>
        <taxon>Methanosarcinaceae</taxon>
        <taxon>Methanolobus</taxon>
    </lineage>
</organism>
<feature type="region of interest" description="Disordered" evidence="1">
    <location>
        <begin position="292"/>
        <end position="500"/>
    </location>
</feature>
<accession>A0AA51YJV6</accession>
<evidence type="ECO:0000313" key="3">
    <source>
        <dbReference type="Proteomes" id="UP001183006"/>
    </source>
</evidence>
<evidence type="ECO:0000313" key="2">
    <source>
        <dbReference type="EMBL" id="WMW22549.1"/>
    </source>
</evidence>
<dbReference type="RefSeq" id="WP_309308569.1">
    <property type="nucleotide sequence ID" value="NZ_CP133594.1"/>
</dbReference>
<gene>
    <name evidence="2" type="ORF">RE476_01655</name>
</gene>
<dbReference type="AlphaFoldDB" id="A0AA51YJV6"/>
<dbReference type="KEGG" id="mmav:RE476_01655"/>
<protein>
    <submittedName>
        <fullName evidence="2">Uncharacterized protein</fullName>
    </submittedName>
</protein>
<sequence length="619" mass="70673">MKRLTISMSDELFDKLDVIENKSLFIRKLIERELDMLDNVPTDNIIPWTERFAILRDDVNIVLNRLEMIEKNIPGINEVLENVENESDMIYAHKTEDKNITLDDELLFESQTIEEFAHIGTNDIFKEADAIAQVNLKPVLQETVEQIEPPLPDNEEVKQELAEPVQETMINSTEEAEFEPENKIQQSFEESIHEMKLSEIVAEKRSESELEMAQPEIENATPIILKQTNQDSGFVMPELKPPEQTNQDSAFVMPEFKSPEQTNQDSGFVMPELKPPEQANQDSEFVMPELKPQEQTNQDSGFVMPELKPPEQTNQDSGFVMPELKPPEQTNQDSGVVMPELKPPEQANQDSGFVMPELKPQEQTNQDSGFVMPEFKPPEQTNQDIGFVMPELKPPEQTNQDSGFVMPEFKPPEQTNQNSGFVMPELKPQEQTNQDLGFVMPELKPPEQTNQDSGFVMPEFKPPEQTNQNSGFVMPELKPPEQTNQDLGFVMPELKPPEHTPVVPDFKPPEGMPTFELSDMVQPANFEGMPEVHNIPPQPTPFTPAPMIEQSDDTKLDKLEGNILMYMPRGAKVKKEIIKSLVSRHYSQEDIDRKIQELVAREVLVLKQENGIEQLHRLK</sequence>
<dbReference type="GeneID" id="84228806"/>
<dbReference type="EMBL" id="CP133594">
    <property type="protein sequence ID" value="WMW22549.1"/>
    <property type="molecule type" value="Genomic_DNA"/>
</dbReference>
<keyword evidence="3" id="KW-1185">Reference proteome</keyword>